<proteinExistence type="predicted"/>
<evidence type="ECO:0000313" key="2">
    <source>
        <dbReference type="Proteomes" id="UP000031950"/>
    </source>
</evidence>
<name>A0A0C2VJA6_9BACL</name>
<dbReference type="EMBL" id="JXRQ01000018">
    <property type="protein sequence ID" value="KIL48967.1"/>
    <property type="molecule type" value="Genomic_DNA"/>
</dbReference>
<comment type="caution">
    <text evidence="1">The sequence shown here is derived from an EMBL/GenBank/DDBJ whole genome shotgun (WGS) entry which is preliminary data.</text>
</comment>
<dbReference type="AlphaFoldDB" id="A0A0C2VJA6"/>
<sequence length="38" mass="4557">MIPPIGLLNEADNGFYRPDQRNHLRLCYKNQLSVFYLF</sequence>
<evidence type="ECO:0000313" key="1">
    <source>
        <dbReference type="EMBL" id="KIL48967.1"/>
    </source>
</evidence>
<accession>A0A0C2VJA6</accession>
<gene>
    <name evidence="1" type="ORF">KP77_21780</name>
</gene>
<keyword evidence="2" id="KW-1185">Reference proteome</keyword>
<dbReference type="Proteomes" id="UP000031950">
    <property type="component" value="Unassembled WGS sequence"/>
</dbReference>
<reference evidence="1 2" key="1">
    <citation type="submission" date="2015-01" db="EMBL/GenBank/DDBJ databases">
        <title>Genome sequence of Jeotgalibacillus alimentarius.</title>
        <authorList>
            <person name="Goh K.M."/>
            <person name="Chan K.-G."/>
            <person name="Yaakop A.S."/>
            <person name="Ee R."/>
            <person name="Gan H.M."/>
            <person name="Chan C.S."/>
        </authorList>
    </citation>
    <scope>NUCLEOTIDE SEQUENCE [LARGE SCALE GENOMIC DNA]</scope>
    <source>
        <strain evidence="1 2">YKJ-13</strain>
    </source>
</reference>
<dbReference type="PATRIC" id="fig|135826.4.peg.2172"/>
<organism evidence="1 2">
    <name type="scientific">Jeotgalibacillus alimentarius</name>
    <dbReference type="NCBI Taxonomy" id="135826"/>
    <lineage>
        <taxon>Bacteria</taxon>
        <taxon>Bacillati</taxon>
        <taxon>Bacillota</taxon>
        <taxon>Bacilli</taxon>
        <taxon>Bacillales</taxon>
        <taxon>Caryophanaceae</taxon>
        <taxon>Jeotgalibacillus</taxon>
    </lineage>
</organism>
<protein>
    <submittedName>
        <fullName evidence="1">Uncharacterized protein</fullName>
    </submittedName>
</protein>
<dbReference type="STRING" id="135826.KP77_21780"/>